<evidence type="ECO:0000256" key="4">
    <source>
        <dbReference type="SAM" id="MobiDB-lite"/>
    </source>
</evidence>
<feature type="compositionally biased region" description="Basic and acidic residues" evidence="4">
    <location>
        <begin position="81"/>
        <end position="91"/>
    </location>
</feature>
<keyword evidence="3" id="KW-0233">DNA recombination</keyword>
<dbReference type="PROSITE" id="PS51898">
    <property type="entry name" value="TYR_RECOMBINASE"/>
    <property type="match status" value="1"/>
</dbReference>
<dbReference type="PANTHER" id="PTHR30629">
    <property type="entry name" value="PROPHAGE INTEGRASE"/>
    <property type="match status" value="1"/>
</dbReference>
<keyword evidence="2" id="KW-0229">DNA integration</keyword>
<dbReference type="GO" id="GO:0006310">
    <property type="term" value="P:DNA recombination"/>
    <property type="evidence" value="ECO:0007669"/>
    <property type="project" value="UniProtKB-KW"/>
</dbReference>
<proteinExistence type="inferred from homology"/>
<evidence type="ECO:0000313" key="6">
    <source>
        <dbReference type="EMBL" id="SHI08684.1"/>
    </source>
</evidence>
<protein>
    <submittedName>
        <fullName evidence="6">Integrase</fullName>
    </submittedName>
</protein>
<dbReference type="CDD" id="cd00801">
    <property type="entry name" value="INT_P4_C"/>
    <property type="match status" value="1"/>
</dbReference>
<dbReference type="Proteomes" id="UP000189796">
    <property type="component" value="Chromosome I"/>
</dbReference>
<dbReference type="InterPro" id="IPR013762">
    <property type="entry name" value="Integrase-like_cat_sf"/>
</dbReference>
<reference evidence="6 7" key="1">
    <citation type="submission" date="2016-11" db="EMBL/GenBank/DDBJ databases">
        <authorList>
            <person name="Jaros S."/>
            <person name="Januszkiewicz K."/>
            <person name="Wedrychowicz H."/>
        </authorList>
    </citation>
    <scope>NUCLEOTIDE SEQUENCE [LARGE SCALE GENOMIC DNA]</scope>
    <source>
        <strain evidence="6 7">GAS138</strain>
    </source>
</reference>
<dbReference type="GO" id="GO:0003677">
    <property type="term" value="F:DNA binding"/>
    <property type="evidence" value="ECO:0007669"/>
    <property type="project" value="InterPro"/>
</dbReference>
<dbReference type="RefSeq" id="WP_079606120.1">
    <property type="nucleotide sequence ID" value="NZ_LT670817.1"/>
</dbReference>
<feature type="domain" description="Tyr recombinase" evidence="5">
    <location>
        <begin position="232"/>
        <end position="414"/>
    </location>
</feature>
<dbReference type="InterPro" id="IPR002104">
    <property type="entry name" value="Integrase_catalytic"/>
</dbReference>
<dbReference type="Gene3D" id="1.10.443.10">
    <property type="entry name" value="Intergrase catalytic core"/>
    <property type="match status" value="1"/>
</dbReference>
<dbReference type="InterPro" id="IPR011010">
    <property type="entry name" value="DNA_brk_join_enz"/>
</dbReference>
<dbReference type="OrthoDB" id="9795573at2"/>
<comment type="similarity">
    <text evidence="1">Belongs to the 'phage' integrase family.</text>
</comment>
<dbReference type="GO" id="GO:0015074">
    <property type="term" value="P:DNA integration"/>
    <property type="evidence" value="ECO:0007669"/>
    <property type="project" value="UniProtKB-KW"/>
</dbReference>
<evidence type="ECO:0000256" key="2">
    <source>
        <dbReference type="ARBA" id="ARBA00022908"/>
    </source>
</evidence>
<dbReference type="SUPFAM" id="SSF56349">
    <property type="entry name" value="DNA breaking-rejoining enzymes"/>
    <property type="match status" value="1"/>
</dbReference>
<dbReference type="PANTHER" id="PTHR30629:SF2">
    <property type="entry name" value="PROPHAGE INTEGRASE INTS-RELATED"/>
    <property type="match status" value="1"/>
</dbReference>
<dbReference type="InterPro" id="IPR025166">
    <property type="entry name" value="Integrase_DNA_bind_dom"/>
</dbReference>
<dbReference type="EMBL" id="LT670817">
    <property type="protein sequence ID" value="SHI08684.1"/>
    <property type="molecule type" value="Genomic_DNA"/>
</dbReference>
<sequence>MSRVRLRPEDVTKAIQASTGNPKMTKISDGQSLYLITRNGRGYWSYNWREGASFRTKLLGNAPEMSPARARAIREELATERRNGRTVERRGAAVRRANPKPAEPTGKLFGEVVTEYLEGYWLPGQPGGEPVWMPGIADSWRGGLEGDEAKSYRRTLLKRGGIALRPVALINTFDVQRHLAEWNDRPVTREKVRSRIQTTLDNAKSRGFRDGDNPASTEIFKHLPRPKAEKVEHHPAMASADVPAFMVDLLEIGTVAARALAFTILTVARTDETIAMRWREVDHKNKVWIVPPERMKENEEHRVPLTPQAFKLMGKPGAPDDHVFPSPENGPGAPMWSKGMRDLLVKMHKRGKVKLVKDRVPVPHGFRTTFKGDWALKNGFPLELREMALAHAVGDAVVQAYSLPAHELYKVRIPMMTKWAKFVLSKVR</sequence>
<gene>
    <name evidence="6" type="ORF">SAMN05443248_8061</name>
</gene>
<dbReference type="Pfam" id="PF00589">
    <property type="entry name" value="Phage_integrase"/>
    <property type="match status" value="1"/>
</dbReference>
<dbReference type="InterPro" id="IPR050808">
    <property type="entry name" value="Phage_Integrase"/>
</dbReference>
<dbReference type="InterPro" id="IPR038488">
    <property type="entry name" value="Integrase_DNA-bd_sf"/>
</dbReference>
<evidence type="ECO:0000259" key="5">
    <source>
        <dbReference type="PROSITE" id="PS51898"/>
    </source>
</evidence>
<dbReference type="Gene3D" id="3.30.160.390">
    <property type="entry name" value="Integrase, DNA-binding domain"/>
    <property type="match status" value="1"/>
</dbReference>
<feature type="region of interest" description="Disordered" evidence="4">
    <location>
        <begin position="81"/>
        <end position="106"/>
    </location>
</feature>
<organism evidence="6 7">
    <name type="scientific">Bradyrhizobium erythrophlei</name>
    <dbReference type="NCBI Taxonomy" id="1437360"/>
    <lineage>
        <taxon>Bacteria</taxon>
        <taxon>Pseudomonadati</taxon>
        <taxon>Pseudomonadota</taxon>
        <taxon>Alphaproteobacteria</taxon>
        <taxon>Hyphomicrobiales</taxon>
        <taxon>Nitrobacteraceae</taxon>
        <taxon>Bradyrhizobium</taxon>
    </lineage>
</organism>
<dbReference type="Pfam" id="PF13356">
    <property type="entry name" value="Arm-DNA-bind_3"/>
    <property type="match status" value="1"/>
</dbReference>
<dbReference type="AlphaFoldDB" id="A0A1M5YA21"/>
<name>A0A1M5YA21_9BRAD</name>
<evidence type="ECO:0000256" key="3">
    <source>
        <dbReference type="ARBA" id="ARBA00023172"/>
    </source>
</evidence>
<accession>A0A1M5YA21</accession>
<evidence type="ECO:0000313" key="7">
    <source>
        <dbReference type="Proteomes" id="UP000189796"/>
    </source>
</evidence>
<evidence type="ECO:0000256" key="1">
    <source>
        <dbReference type="ARBA" id="ARBA00008857"/>
    </source>
</evidence>